<reference evidence="4 5" key="1">
    <citation type="submission" date="2018-06" db="EMBL/GenBank/DDBJ databases">
        <authorList>
            <consortium name="Pathogen Informatics"/>
            <person name="Doyle S."/>
        </authorList>
    </citation>
    <scope>NUCLEOTIDE SEQUENCE [LARGE SCALE GENOMIC DNA]</scope>
    <source>
        <strain evidence="4 5">NCTC10288</strain>
    </source>
</reference>
<dbReference type="EMBL" id="LS483460">
    <property type="protein sequence ID" value="SQI00984.1"/>
    <property type="molecule type" value="Genomic_DNA"/>
</dbReference>
<dbReference type="EMBL" id="CP065689">
    <property type="protein sequence ID" value="QPS60187.1"/>
    <property type="molecule type" value="Genomic_DNA"/>
</dbReference>
<accession>A0A2X4USA3</accession>
<sequence>MQSKKWHEEIIANIGRAVENARDGKSDRWISERTEKLGNPLSRTAVSEYRRGVRKTISIADWLTLAAALGVPPVSLLLPELPDGRINLLPAVGDVNQLDAFMWIVGERQTIPDGFNPVFSMETGSEMAEVKGRREYRSSLDWTQGSFDIRGEEEPSREKLLLDVVRELRAVLVEIQSIRTPFEVFEHLGDDAAKRQAINLYVNQLQEKRAELEKIEDRIIKLDGVIQEEHIVEYDQDGER</sequence>
<dbReference type="KEGG" id="cmin:NCTC10288_02307"/>
<dbReference type="Proteomes" id="UP000594905">
    <property type="component" value="Chromosome"/>
</dbReference>
<keyword evidence="1" id="KW-0175">Coiled coil</keyword>
<dbReference type="GeneID" id="70784171"/>
<dbReference type="OrthoDB" id="4426708at2"/>
<dbReference type="InterPro" id="IPR001387">
    <property type="entry name" value="Cro/C1-type_HTH"/>
</dbReference>
<keyword evidence="6" id="KW-1185">Reference proteome</keyword>
<feature type="coiled-coil region" evidence="1">
    <location>
        <begin position="198"/>
        <end position="225"/>
    </location>
</feature>
<dbReference type="AlphaFoldDB" id="A0A2X4USA3"/>
<feature type="domain" description="HTH cro/C1-type" evidence="2">
    <location>
        <begin position="41"/>
        <end position="76"/>
    </location>
</feature>
<evidence type="ECO:0000313" key="4">
    <source>
        <dbReference type="EMBL" id="SQI00984.1"/>
    </source>
</evidence>
<protein>
    <recommendedName>
        <fullName evidence="2">HTH cro/C1-type domain-containing protein</fullName>
    </recommendedName>
</protein>
<organism evidence="4 5">
    <name type="scientific">Corynebacterium minutissimum</name>
    <dbReference type="NCBI Taxonomy" id="38301"/>
    <lineage>
        <taxon>Bacteria</taxon>
        <taxon>Bacillati</taxon>
        <taxon>Actinomycetota</taxon>
        <taxon>Actinomycetes</taxon>
        <taxon>Mycobacteriales</taxon>
        <taxon>Corynebacteriaceae</taxon>
        <taxon>Corynebacterium</taxon>
    </lineage>
</organism>
<proteinExistence type="predicted"/>
<dbReference type="Proteomes" id="UP000249264">
    <property type="component" value="Chromosome 1"/>
</dbReference>
<evidence type="ECO:0000313" key="6">
    <source>
        <dbReference type="Proteomes" id="UP000594905"/>
    </source>
</evidence>
<evidence type="ECO:0000256" key="1">
    <source>
        <dbReference type="SAM" id="Coils"/>
    </source>
</evidence>
<dbReference type="PROSITE" id="PS50943">
    <property type="entry name" value="HTH_CROC1"/>
    <property type="match status" value="1"/>
</dbReference>
<dbReference type="RefSeq" id="WP_052319626.1">
    <property type="nucleotide sequence ID" value="NZ_CP065689.1"/>
</dbReference>
<evidence type="ECO:0000313" key="3">
    <source>
        <dbReference type="EMBL" id="QPS60187.1"/>
    </source>
</evidence>
<gene>
    <name evidence="3" type="ORF">I6G51_03000</name>
    <name evidence="4" type="ORF">NCTC10288_02307</name>
</gene>
<evidence type="ECO:0000313" key="5">
    <source>
        <dbReference type="Proteomes" id="UP000249264"/>
    </source>
</evidence>
<name>A0A2X4USA3_9CORY</name>
<evidence type="ECO:0000259" key="2">
    <source>
        <dbReference type="PROSITE" id="PS50943"/>
    </source>
</evidence>
<reference evidence="3 6" key="2">
    <citation type="submission" date="2020-12" db="EMBL/GenBank/DDBJ databases">
        <title>FDA dAtabase for Regulatory Grade micrObial Sequences (FDA-ARGOS): Supporting development and validation of Infectious Disease Dx tests.</title>
        <authorList>
            <person name="Sproer C."/>
            <person name="Gronow S."/>
            <person name="Severitt S."/>
            <person name="Schroder I."/>
            <person name="Tallon L."/>
            <person name="Sadzewicz L."/>
            <person name="Zhao X."/>
            <person name="Boylan J."/>
            <person name="Ott S."/>
            <person name="Bowen H."/>
            <person name="Vavikolanu K."/>
            <person name="Mehta A."/>
            <person name="Aluvathingal J."/>
            <person name="Nadendla S."/>
            <person name="Lowell S."/>
            <person name="Myers T."/>
            <person name="Yan Y."/>
            <person name="Sichtig H."/>
        </authorList>
    </citation>
    <scope>NUCLEOTIDE SEQUENCE [LARGE SCALE GENOMIC DNA]</scope>
    <source>
        <strain evidence="3 6">FDAARGOS_894</strain>
    </source>
</reference>